<evidence type="ECO:0000313" key="1">
    <source>
        <dbReference type="EMBL" id="CAG8519065.1"/>
    </source>
</evidence>
<proteinExistence type="predicted"/>
<reference evidence="1" key="1">
    <citation type="submission" date="2021-06" db="EMBL/GenBank/DDBJ databases">
        <authorList>
            <person name="Kallberg Y."/>
            <person name="Tangrot J."/>
            <person name="Rosling A."/>
        </authorList>
    </citation>
    <scope>NUCLEOTIDE SEQUENCE</scope>
    <source>
        <strain evidence="1">CL356</strain>
    </source>
</reference>
<comment type="caution">
    <text evidence="1">The sequence shown here is derived from an EMBL/GenBank/DDBJ whole genome shotgun (WGS) entry which is preliminary data.</text>
</comment>
<evidence type="ECO:0000313" key="2">
    <source>
        <dbReference type="Proteomes" id="UP000789525"/>
    </source>
</evidence>
<name>A0ACA9LA59_9GLOM</name>
<accession>A0ACA9LA59</accession>
<gene>
    <name evidence="1" type="ORF">ACOLOM_LOCUS3571</name>
</gene>
<dbReference type="Proteomes" id="UP000789525">
    <property type="component" value="Unassembled WGS sequence"/>
</dbReference>
<protein>
    <submittedName>
        <fullName evidence="1">5723_t:CDS:1</fullName>
    </submittedName>
</protein>
<organism evidence="1 2">
    <name type="scientific">Acaulospora colombiana</name>
    <dbReference type="NCBI Taxonomy" id="27376"/>
    <lineage>
        <taxon>Eukaryota</taxon>
        <taxon>Fungi</taxon>
        <taxon>Fungi incertae sedis</taxon>
        <taxon>Mucoromycota</taxon>
        <taxon>Glomeromycotina</taxon>
        <taxon>Glomeromycetes</taxon>
        <taxon>Diversisporales</taxon>
        <taxon>Acaulosporaceae</taxon>
        <taxon>Acaulospora</taxon>
    </lineage>
</organism>
<keyword evidence="2" id="KW-1185">Reference proteome</keyword>
<dbReference type="EMBL" id="CAJVPT010005330">
    <property type="protein sequence ID" value="CAG8519065.1"/>
    <property type="molecule type" value="Genomic_DNA"/>
</dbReference>
<sequence length="380" mass="42928">MKFTQSSNSELGSTNWVVLSLTAYGNSENSDHKENNPERETKTFLVKSVFKSDRYVVLVTDLRSIWFEELREREIMERAKDVGSGLDSSEEIQVPNLLTLLAGLLETQKEDVTYEFEIVKNAFRLNTSTDLGLVTLRWVFFCEVIPTSSSAGVTVSEDIFDGPAILYNHLTLPMMSVMLGYMQQVDELVKMVKDKENELADVAEGRMSTRKQKTGQFDEDKLEEIMRKVEHANKKEFNPVYKIFADTKTRTLLREVTENAISKPGAEGDPSQSTDLGSGLSSLHKIPPETPPNSQSSRIGYDSSQSTIIDEDIATRQPVDSKSLETSLNVGGAVALSGEVKNEEIEETVPTQKELKKRQQIKDNQKKYEEGLKKRRRKVW</sequence>